<comment type="similarity">
    <text evidence="1">Belongs to the ABC transporter superfamily.</text>
</comment>
<feature type="compositionally biased region" description="Low complexity" evidence="5">
    <location>
        <begin position="346"/>
        <end position="357"/>
    </location>
</feature>
<comment type="caution">
    <text evidence="7">The sequence shown here is derived from an EMBL/GenBank/DDBJ whole genome shotgun (WGS) entry which is preliminary data.</text>
</comment>
<feature type="compositionally biased region" description="Pro residues" evidence="5">
    <location>
        <begin position="322"/>
        <end position="345"/>
    </location>
</feature>
<dbReference type="GO" id="GO:0005524">
    <property type="term" value="F:ATP binding"/>
    <property type="evidence" value="ECO:0007669"/>
    <property type="project" value="UniProtKB-KW"/>
</dbReference>
<evidence type="ECO:0000313" key="7">
    <source>
        <dbReference type="EMBL" id="TKG63831.1"/>
    </source>
</evidence>
<evidence type="ECO:0000256" key="5">
    <source>
        <dbReference type="SAM" id="MobiDB-lite"/>
    </source>
</evidence>
<dbReference type="InterPro" id="IPR003593">
    <property type="entry name" value="AAA+_ATPase"/>
</dbReference>
<accession>A0ABY2RWY6</accession>
<organism evidence="7 8">
    <name type="scientific">Prauserella endophytica</name>
    <dbReference type="NCBI Taxonomy" id="1592324"/>
    <lineage>
        <taxon>Bacteria</taxon>
        <taxon>Bacillati</taxon>
        <taxon>Actinomycetota</taxon>
        <taxon>Actinomycetes</taxon>
        <taxon>Pseudonocardiales</taxon>
        <taxon>Pseudonocardiaceae</taxon>
        <taxon>Prauserella</taxon>
        <taxon>Prauserella coralliicola group</taxon>
    </lineage>
</organism>
<dbReference type="InterPro" id="IPR017871">
    <property type="entry name" value="ABC_transporter-like_CS"/>
</dbReference>
<keyword evidence="8" id="KW-1185">Reference proteome</keyword>
<evidence type="ECO:0000259" key="6">
    <source>
        <dbReference type="PROSITE" id="PS50893"/>
    </source>
</evidence>
<dbReference type="PANTHER" id="PTHR43335">
    <property type="entry name" value="ABC TRANSPORTER, ATP-BINDING PROTEIN"/>
    <property type="match status" value="1"/>
</dbReference>
<gene>
    <name evidence="7" type="ORF">FCN18_29850</name>
</gene>
<keyword evidence="4 7" id="KW-0067">ATP-binding</keyword>
<dbReference type="InterPro" id="IPR003439">
    <property type="entry name" value="ABC_transporter-like_ATP-bd"/>
</dbReference>
<reference evidence="7 8" key="1">
    <citation type="journal article" date="2015" name="Antonie Van Leeuwenhoek">
        <title>Prauserella endophytica sp. nov., an endophytic actinobacterium isolated from Tamarix taklamakanensis.</title>
        <authorList>
            <person name="Liu J.M."/>
            <person name="Habden X."/>
            <person name="Guo L."/>
            <person name="Tuo L."/>
            <person name="Jiang Z.K."/>
            <person name="Liu S.W."/>
            <person name="Liu X.F."/>
            <person name="Chen L."/>
            <person name="Li R.F."/>
            <person name="Zhang Y.Q."/>
            <person name="Sun C.H."/>
        </authorList>
    </citation>
    <scope>NUCLEOTIDE SEQUENCE [LARGE SCALE GENOMIC DNA]</scope>
    <source>
        <strain evidence="7 8">CGMCC 4.7182</strain>
    </source>
</reference>
<keyword evidence="2" id="KW-0813">Transport</keyword>
<dbReference type="PROSITE" id="PS00211">
    <property type="entry name" value="ABC_TRANSPORTER_1"/>
    <property type="match status" value="1"/>
</dbReference>
<dbReference type="CDD" id="cd03268">
    <property type="entry name" value="ABC_BcrA_bacitracin_resist"/>
    <property type="match status" value="1"/>
</dbReference>
<evidence type="ECO:0000256" key="2">
    <source>
        <dbReference type="ARBA" id="ARBA00022448"/>
    </source>
</evidence>
<feature type="region of interest" description="Disordered" evidence="5">
    <location>
        <begin position="304"/>
        <end position="364"/>
    </location>
</feature>
<evidence type="ECO:0000256" key="3">
    <source>
        <dbReference type="ARBA" id="ARBA00022741"/>
    </source>
</evidence>
<dbReference type="SMART" id="SM00382">
    <property type="entry name" value="AAA"/>
    <property type="match status" value="1"/>
</dbReference>
<dbReference type="Gene3D" id="3.40.50.300">
    <property type="entry name" value="P-loop containing nucleotide triphosphate hydrolases"/>
    <property type="match status" value="1"/>
</dbReference>
<proteinExistence type="inferred from homology"/>
<protein>
    <submittedName>
        <fullName evidence="7">ABC transporter ATP-binding protein</fullName>
    </submittedName>
</protein>
<evidence type="ECO:0000313" key="8">
    <source>
        <dbReference type="Proteomes" id="UP000309992"/>
    </source>
</evidence>
<feature type="domain" description="ABC transporter" evidence="6">
    <location>
        <begin position="8"/>
        <end position="233"/>
    </location>
</feature>
<keyword evidence="3" id="KW-0547">Nucleotide-binding</keyword>
<evidence type="ECO:0000256" key="4">
    <source>
        <dbReference type="ARBA" id="ARBA00022840"/>
    </source>
</evidence>
<dbReference type="EMBL" id="SWMS01000022">
    <property type="protein sequence ID" value="TKG63831.1"/>
    <property type="molecule type" value="Genomic_DNA"/>
</dbReference>
<dbReference type="Pfam" id="PF00005">
    <property type="entry name" value="ABC_tran"/>
    <property type="match status" value="1"/>
</dbReference>
<evidence type="ECO:0000256" key="1">
    <source>
        <dbReference type="ARBA" id="ARBA00005417"/>
    </source>
</evidence>
<dbReference type="Proteomes" id="UP000309992">
    <property type="component" value="Unassembled WGS sequence"/>
</dbReference>
<dbReference type="SUPFAM" id="SSF52540">
    <property type="entry name" value="P-loop containing nucleoside triphosphate hydrolases"/>
    <property type="match status" value="1"/>
</dbReference>
<feature type="compositionally biased region" description="Low complexity" evidence="5">
    <location>
        <begin position="304"/>
        <end position="319"/>
    </location>
</feature>
<dbReference type="RefSeq" id="WP_137096664.1">
    <property type="nucleotide sequence ID" value="NZ_SWMS01000022.1"/>
</dbReference>
<name>A0ABY2RWY6_9PSEU</name>
<dbReference type="PROSITE" id="PS50893">
    <property type="entry name" value="ABC_TRANSPORTER_2"/>
    <property type="match status" value="1"/>
</dbReference>
<dbReference type="InterPro" id="IPR027417">
    <property type="entry name" value="P-loop_NTPase"/>
</dbReference>
<sequence length="364" mass="38714">MHDGSGRIAVQNLTKQFGAVTAVQNLSFTVEPGSVTGFLGPNGAGKTTTLRMLLGLVTPTAGAATINGRPHHQLGNPARVVGAVLENEGFHPKRTARNHLRVYAAAIGVPDQRVDEMLGLVGLSPAADRKAGGFSLGMRQRLALATALLGDPQVLVLDEPSNGLDPEGIAWLRSFLRSFAQQGRTVLVSSHLLSEVEQTIDQVVIVSAGMTRYYGPLDQLRASQRSRVLVQPADANGLVTALQEAGLNQVEPTQDGRVAVSGATVQQIGDIAAKAGIAVYGMQEEKADLEQLFFQLTSPQYGAGATAYPQQQPYQQQQGWNAPPPGYQQPGQPPQQPYQQTPPPGFQQQPGQQPGQQQGWGGQQ</sequence>
<dbReference type="PANTHER" id="PTHR43335:SF4">
    <property type="entry name" value="ABC TRANSPORTER, ATP-BINDING PROTEIN"/>
    <property type="match status" value="1"/>
</dbReference>